<evidence type="ECO:0000313" key="2">
    <source>
        <dbReference type="Proteomes" id="UP001209878"/>
    </source>
</evidence>
<dbReference type="EMBL" id="JAODUO010000411">
    <property type="protein sequence ID" value="KAK2181089.1"/>
    <property type="molecule type" value="Genomic_DNA"/>
</dbReference>
<name>A0AAD9NVF7_RIDPI</name>
<gene>
    <name evidence="1" type="ORF">NP493_411g01007</name>
</gene>
<accession>A0AAD9NVF7</accession>
<protein>
    <submittedName>
        <fullName evidence="1">Uncharacterized protein</fullName>
    </submittedName>
</protein>
<dbReference type="AlphaFoldDB" id="A0AAD9NVF7"/>
<evidence type="ECO:0000313" key="1">
    <source>
        <dbReference type="EMBL" id="KAK2181089.1"/>
    </source>
</evidence>
<comment type="caution">
    <text evidence="1">The sequence shown here is derived from an EMBL/GenBank/DDBJ whole genome shotgun (WGS) entry which is preliminary data.</text>
</comment>
<dbReference type="Proteomes" id="UP001209878">
    <property type="component" value="Unassembled WGS sequence"/>
</dbReference>
<sequence length="49" mass="5905">MDLSRRSNAYQAGRDINDQIVRRERWLSLQHHILDRECPVSLMCTRCNF</sequence>
<reference evidence="1" key="1">
    <citation type="journal article" date="2023" name="Mol. Biol. Evol.">
        <title>Third-Generation Sequencing Reveals the Adaptive Role of the Epigenome in Three Deep-Sea Polychaetes.</title>
        <authorList>
            <person name="Perez M."/>
            <person name="Aroh O."/>
            <person name="Sun Y."/>
            <person name="Lan Y."/>
            <person name="Juniper S.K."/>
            <person name="Young C.R."/>
            <person name="Angers B."/>
            <person name="Qian P.Y."/>
        </authorList>
    </citation>
    <scope>NUCLEOTIDE SEQUENCE</scope>
    <source>
        <strain evidence="1">R07B-5</strain>
    </source>
</reference>
<organism evidence="1 2">
    <name type="scientific">Ridgeia piscesae</name>
    <name type="common">Tubeworm</name>
    <dbReference type="NCBI Taxonomy" id="27915"/>
    <lineage>
        <taxon>Eukaryota</taxon>
        <taxon>Metazoa</taxon>
        <taxon>Spiralia</taxon>
        <taxon>Lophotrochozoa</taxon>
        <taxon>Annelida</taxon>
        <taxon>Polychaeta</taxon>
        <taxon>Sedentaria</taxon>
        <taxon>Canalipalpata</taxon>
        <taxon>Sabellida</taxon>
        <taxon>Siboglinidae</taxon>
        <taxon>Ridgeia</taxon>
    </lineage>
</organism>
<proteinExistence type="predicted"/>
<keyword evidence="2" id="KW-1185">Reference proteome</keyword>